<keyword evidence="3 8" id="KW-0479">Metal-binding</keyword>
<dbReference type="InterPro" id="IPR026591">
    <property type="entry name" value="Sirtuin_cat_small_dom_sf"/>
</dbReference>
<evidence type="ECO:0000256" key="4">
    <source>
        <dbReference type="ARBA" id="ARBA00022833"/>
    </source>
</evidence>
<dbReference type="CDD" id="cd01408">
    <property type="entry name" value="SIRT1"/>
    <property type="match status" value="1"/>
</dbReference>
<dbReference type="PIRSF" id="PIRSF037938">
    <property type="entry name" value="SIR2_euk"/>
    <property type="match status" value="1"/>
</dbReference>
<evidence type="ECO:0000256" key="13">
    <source>
        <dbReference type="SAM" id="MobiDB-lite"/>
    </source>
</evidence>
<proteinExistence type="inferred from homology"/>
<dbReference type="EC" id="2.3.1.286" evidence="8"/>
<comment type="cofactor">
    <cofactor evidence="11">
        <name>Zn(2+)</name>
        <dbReference type="ChEBI" id="CHEBI:29105"/>
    </cofactor>
    <text evidence="11">Binds 1 zinc ion per subunit.</text>
</comment>
<feature type="compositionally biased region" description="Basic and acidic residues" evidence="13">
    <location>
        <begin position="1"/>
        <end position="13"/>
    </location>
</feature>
<feature type="binding site" evidence="10">
    <location>
        <begin position="169"/>
        <end position="172"/>
    </location>
    <ligand>
        <name>NAD(+)</name>
        <dbReference type="ChEBI" id="CHEBI:57540"/>
    </ligand>
</feature>
<comment type="caution">
    <text evidence="15">The sequence shown here is derived from an EMBL/GenBank/DDBJ whole genome shotgun (WGS) entry which is preliminary data.</text>
</comment>
<keyword evidence="16" id="KW-1185">Reference proteome</keyword>
<evidence type="ECO:0000256" key="11">
    <source>
        <dbReference type="PIRSR" id="PIRSR037938-3"/>
    </source>
</evidence>
<dbReference type="InterPro" id="IPR050134">
    <property type="entry name" value="NAD-dep_sirtuin_deacylases"/>
</dbReference>
<dbReference type="GO" id="GO:0008270">
    <property type="term" value="F:zinc ion binding"/>
    <property type="evidence" value="ECO:0007669"/>
    <property type="project" value="UniProtKB-UniRule"/>
</dbReference>
<dbReference type="InterPro" id="IPR003000">
    <property type="entry name" value="Sirtuin"/>
</dbReference>
<evidence type="ECO:0000256" key="5">
    <source>
        <dbReference type="ARBA" id="ARBA00023027"/>
    </source>
</evidence>
<comment type="catalytic activity">
    <reaction evidence="7">
        <text>N(6)-tetradecanoyl-L-lysyl-[protein] + NAD(+) + H2O = 2''-O-tetradecanoyl-ADP-D-ribose + nicotinamide + L-lysyl-[protein]</text>
        <dbReference type="Rhea" id="RHEA:70567"/>
        <dbReference type="Rhea" id="RHEA-COMP:9752"/>
        <dbReference type="Rhea" id="RHEA-COMP:15437"/>
        <dbReference type="ChEBI" id="CHEBI:15377"/>
        <dbReference type="ChEBI" id="CHEBI:17154"/>
        <dbReference type="ChEBI" id="CHEBI:29969"/>
        <dbReference type="ChEBI" id="CHEBI:57540"/>
        <dbReference type="ChEBI" id="CHEBI:141129"/>
        <dbReference type="ChEBI" id="CHEBI:189674"/>
    </reaction>
    <physiologicalReaction direction="left-to-right" evidence="7">
        <dbReference type="Rhea" id="RHEA:70568"/>
    </physiologicalReaction>
</comment>
<name>A0A482W5Z1_ASBVE</name>
<evidence type="ECO:0000259" key="14">
    <source>
        <dbReference type="PROSITE" id="PS50305"/>
    </source>
</evidence>
<feature type="binding site" evidence="10">
    <location>
        <begin position="288"/>
        <end position="290"/>
    </location>
    <ligand>
        <name>NAD(+)</name>
        <dbReference type="ChEBI" id="CHEBI:57540"/>
    </ligand>
</feature>
<reference evidence="15 16" key="1">
    <citation type="submission" date="2017-03" db="EMBL/GenBank/DDBJ databases">
        <title>Genome of the blue death feigning beetle - Asbolus verrucosus.</title>
        <authorList>
            <person name="Rider S.D."/>
        </authorList>
    </citation>
    <scope>NUCLEOTIDE SEQUENCE [LARGE SCALE GENOMIC DNA]</scope>
    <source>
        <strain evidence="15">Butters</strain>
        <tissue evidence="15">Head and leg muscle</tissue>
    </source>
</reference>
<evidence type="ECO:0000256" key="10">
    <source>
        <dbReference type="PIRSR" id="PIRSR037938-2"/>
    </source>
</evidence>
<dbReference type="GO" id="GO:0005634">
    <property type="term" value="C:nucleus"/>
    <property type="evidence" value="ECO:0007669"/>
    <property type="project" value="TreeGrafter"/>
</dbReference>
<dbReference type="GO" id="GO:0070403">
    <property type="term" value="F:NAD+ binding"/>
    <property type="evidence" value="ECO:0007669"/>
    <property type="project" value="UniProtKB-UniRule"/>
</dbReference>
<dbReference type="GO" id="GO:0017136">
    <property type="term" value="F:histone deacetylase activity, NAD-dependent"/>
    <property type="evidence" value="ECO:0007669"/>
    <property type="project" value="InterPro"/>
</dbReference>
<comment type="catalytic activity">
    <reaction evidence="8">
        <text>N(6)-acetyl-L-lysyl-[protein] + NAD(+) + H2O = 2''-O-acetyl-ADP-D-ribose + nicotinamide + L-lysyl-[protein]</text>
        <dbReference type="Rhea" id="RHEA:43636"/>
        <dbReference type="Rhea" id="RHEA-COMP:9752"/>
        <dbReference type="Rhea" id="RHEA-COMP:10731"/>
        <dbReference type="ChEBI" id="CHEBI:15377"/>
        <dbReference type="ChEBI" id="CHEBI:17154"/>
        <dbReference type="ChEBI" id="CHEBI:29969"/>
        <dbReference type="ChEBI" id="CHEBI:57540"/>
        <dbReference type="ChEBI" id="CHEBI:61930"/>
        <dbReference type="ChEBI" id="CHEBI:83767"/>
        <dbReference type="EC" id="2.3.1.286"/>
    </reaction>
</comment>
<evidence type="ECO:0000256" key="7">
    <source>
        <dbReference type="ARBA" id="ARBA00048905"/>
    </source>
</evidence>
<feature type="active site" description="Proton acceptor" evidence="9 12">
    <location>
        <position position="189"/>
    </location>
</feature>
<evidence type="ECO:0000256" key="8">
    <source>
        <dbReference type="PIRNR" id="PIRNR037938"/>
    </source>
</evidence>
<dbReference type="InterPro" id="IPR017328">
    <property type="entry name" value="Sirtuin_class_I"/>
</dbReference>
<evidence type="ECO:0000256" key="9">
    <source>
        <dbReference type="PIRSR" id="PIRSR037938-1"/>
    </source>
</evidence>
<evidence type="ECO:0000256" key="1">
    <source>
        <dbReference type="ARBA" id="ARBA00006924"/>
    </source>
</evidence>
<keyword evidence="4 8" id="KW-0862">Zinc</keyword>
<dbReference type="PANTHER" id="PTHR11085:SF6">
    <property type="entry name" value="NAD-DEPENDENT PROTEIN DEACETYLASE SIRTUIN-2"/>
    <property type="match status" value="1"/>
</dbReference>
<dbReference type="Pfam" id="PF02146">
    <property type="entry name" value="SIR2"/>
    <property type="match status" value="1"/>
</dbReference>
<evidence type="ECO:0000256" key="12">
    <source>
        <dbReference type="PROSITE-ProRule" id="PRU00236"/>
    </source>
</evidence>
<feature type="binding site" evidence="10">
    <location>
        <begin position="97"/>
        <end position="99"/>
    </location>
    <ligand>
        <name>NAD(+)</name>
        <dbReference type="ChEBI" id="CHEBI:57540"/>
    </ligand>
</feature>
<organism evidence="15 16">
    <name type="scientific">Asbolus verrucosus</name>
    <name type="common">Desert ironclad beetle</name>
    <dbReference type="NCBI Taxonomy" id="1661398"/>
    <lineage>
        <taxon>Eukaryota</taxon>
        <taxon>Metazoa</taxon>
        <taxon>Ecdysozoa</taxon>
        <taxon>Arthropoda</taxon>
        <taxon>Hexapoda</taxon>
        <taxon>Insecta</taxon>
        <taxon>Pterygota</taxon>
        <taxon>Neoptera</taxon>
        <taxon>Endopterygota</taxon>
        <taxon>Coleoptera</taxon>
        <taxon>Polyphaga</taxon>
        <taxon>Cucujiformia</taxon>
        <taxon>Tenebrionidae</taxon>
        <taxon>Pimeliinae</taxon>
        <taxon>Asbolus</taxon>
    </lineage>
</organism>
<feature type="binding site" evidence="11 12">
    <location>
        <position position="221"/>
    </location>
    <ligand>
        <name>Zn(2+)</name>
        <dbReference type="ChEBI" id="CHEBI:29105"/>
    </ligand>
</feature>
<dbReference type="Gene3D" id="3.40.50.1220">
    <property type="entry name" value="TPP-binding domain"/>
    <property type="match status" value="1"/>
</dbReference>
<feature type="binding site" evidence="10">
    <location>
        <begin position="87"/>
        <end position="91"/>
    </location>
    <ligand>
        <name>NAD(+)</name>
        <dbReference type="ChEBI" id="CHEBI:57540"/>
    </ligand>
</feature>
<gene>
    <name evidence="15" type="ORF">BDFB_007503</name>
</gene>
<evidence type="ECO:0000313" key="15">
    <source>
        <dbReference type="EMBL" id="RZC40179.1"/>
    </source>
</evidence>
<dbReference type="OrthoDB" id="420264at2759"/>
<feature type="domain" description="Deacetylase sirtuin-type" evidence="14">
    <location>
        <begin position="59"/>
        <end position="339"/>
    </location>
</feature>
<keyword evidence="2 8" id="KW-0808">Transferase</keyword>
<dbReference type="STRING" id="1661398.A0A482W5Z1"/>
<keyword evidence="5 8" id="KW-0520">NAD</keyword>
<dbReference type="SUPFAM" id="SSF52467">
    <property type="entry name" value="DHS-like NAD/FAD-binding domain"/>
    <property type="match status" value="1"/>
</dbReference>
<dbReference type="PANTHER" id="PTHR11085">
    <property type="entry name" value="NAD-DEPENDENT PROTEIN DEACYLASE SIRTUIN-5, MITOCHONDRIAL-RELATED"/>
    <property type="match status" value="1"/>
</dbReference>
<sequence length="343" mass="38258">MSEETYNGKDEAKPSPSGSKPEAEESDSNAASSTMSVETLRKYLSDKLGIVDKDEEKVKVLDEVSLDGIVDYIKKNNCKNIITMAGAGISTSAGIPDFRSPGSGLYHNLQKYNLPHPQAIFELDFFHENPKPFFELAKELYPGSFHPTICHYFIRQLCEKNLLLRHYSQNIDTLERVAGIPETKIVEAHGTFYTGHCLKCRKEYSLEWMKERIFKDEVPQCEARNCSGVVKPDIVFFGEALPHKFYTSVETDFKKCDLLIILGSSLAVQPFASLIDRVPDGCPRLLINREKVGHKSGIMAMLGLGGGLDFDGKNNTRDVAWLGDCDEGCYLLAEKLGWGVSIS</sequence>
<evidence type="ECO:0000256" key="3">
    <source>
        <dbReference type="ARBA" id="ARBA00022723"/>
    </source>
</evidence>
<dbReference type="Gene3D" id="3.30.1600.10">
    <property type="entry name" value="SIR2/SIRT2 'Small Domain"/>
    <property type="match status" value="1"/>
</dbReference>
<dbReference type="Proteomes" id="UP000292052">
    <property type="component" value="Unassembled WGS sequence"/>
</dbReference>
<feature type="binding site" evidence="11 12">
    <location>
        <position position="226"/>
    </location>
    <ligand>
        <name>Zn(2+)</name>
        <dbReference type="ChEBI" id="CHEBI:29105"/>
    </ligand>
</feature>
<protein>
    <recommendedName>
        <fullName evidence="8">NAD-dependent protein deacetylase</fullName>
        <ecNumber evidence="8">2.3.1.286</ecNumber>
    </recommendedName>
</protein>
<feature type="region of interest" description="Disordered" evidence="13">
    <location>
        <begin position="1"/>
        <end position="35"/>
    </location>
</feature>
<feature type="binding site" evidence="10">
    <location>
        <position position="325"/>
    </location>
    <ligand>
        <name>NAD(+)</name>
        <dbReference type="ChEBI" id="CHEBI:57540"/>
    </ligand>
</feature>
<feature type="binding site" evidence="11 12">
    <location>
        <position position="197"/>
    </location>
    <ligand>
        <name>Zn(2+)</name>
        <dbReference type="ChEBI" id="CHEBI:29105"/>
    </ligand>
</feature>
<dbReference type="AlphaFoldDB" id="A0A482W5Z1"/>
<dbReference type="EMBL" id="QDEB01028353">
    <property type="protein sequence ID" value="RZC40179.1"/>
    <property type="molecule type" value="Genomic_DNA"/>
</dbReference>
<dbReference type="InterPro" id="IPR029035">
    <property type="entry name" value="DHS-like_NAD/FAD-binding_dom"/>
</dbReference>
<dbReference type="InterPro" id="IPR026590">
    <property type="entry name" value="Ssirtuin_cat_dom"/>
</dbReference>
<accession>A0A482W5Z1</accession>
<dbReference type="GO" id="GO:0140773">
    <property type="term" value="F:NAD-dependent protein demyristoylase activity"/>
    <property type="evidence" value="ECO:0007669"/>
    <property type="project" value="RHEA"/>
</dbReference>
<evidence type="ECO:0000313" key="16">
    <source>
        <dbReference type="Proteomes" id="UP000292052"/>
    </source>
</evidence>
<comment type="catalytic activity">
    <reaction evidence="6">
        <text>N(6)-hexadecanoyl-L-lysyl-[protein] + NAD(+) + H2O = 2''-O-hexadecanoyl-ADP-D-ribose + nicotinamide + L-lysyl-[protein]</text>
        <dbReference type="Rhea" id="RHEA:70563"/>
        <dbReference type="Rhea" id="RHEA-COMP:9752"/>
        <dbReference type="Rhea" id="RHEA-COMP:14175"/>
        <dbReference type="ChEBI" id="CHEBI:15377"/>
        <dbReference type="ChEBI" id="CHEBI:17154"/>
        <dbReference type="ChEBI" id="CHEBI:29969"/>
        <dbReference type="ChEBI" id="CHEBI:57540"/>
        <dbReference type="ChEBI" id="CHEBI:138936"/>
        <dbReference type="ChEBI" id="CHEBI:189673"/>
    </reaction>
    <physiologicalReaction direction="left-to-right" evidence="6">
        <dbReference type="Rhea" id="RHEA:70564"/>
    </physiologicalReaction>
</comment>
<evidence type="ECO:0000256" key="2">
    <source>
        <dbReference type="ARBA" id="ARBA00022679"/>
    </source>
</evidence>
<dbReference type="PROSITE" id="PS50305">
    <property type="entry name" value="SIRTUIN"/>
    <property type="match status" value="1"/>
</dbReference>
<dbReference type="GO" id="GO:0140774">
    <property type="term" value="F:NAD-dependent protein depalmitoylase activity"/>
    <property type="evidence" value="ECO:0007669"/>
    <property type="project" value="RHEA"/>
</dbReference>
<evidence type="ECO:0000256" key="6">
    <source>
        <dbReference type="ARBA" id="ARBA00048378"/>
    </source>
</evidence>
<comment type="similarity">
    <text evidence="1 8">Belongs to the sirtuin family. Class I subfamily.</text>
</comment>
<feature type="binding site" evidence="11 12">
    <location>
        <position position="200"/>
    </location>
    <ligand>
        <name>Zn(2+)</name>
        <dbReference type="ChEBI" id="CHEBI:29105"/>
    </ligand>
</feature>